<keyword evidence="10" id="KW-0408">Iron</keyword>
<dbReference type="Gene3D" id="1.10.1670.10">
    <property type="entry name" value="Helix-hairpin-Helix base-excision DNA repair enzymes (C-terminal)"/>
    <property type="match status" value="1"/>
</dbReference>
<comment type="cofactor">
    <cofactor evidence="2">
        <name>[4Fe-4S] cluster</name>
        <dbReference type="ChEBI" id="CHEBI:49883"/>
    </cofactor>
</comment>
<feature type="domain" description="HhH-GPD" evidence="14">
    <location>
        <begin position="67"/>
        <end position="219"/>
    </location>
</feature>
<dbReference type="Proteomes" id="UP000305282">
    <property type="component" value="Unassembled WGS sequence"/>
</dbReference>
<keyword evidence="11" id="KW-0411">Iron-sulfur</keyword>
<keyword evidence="7" id="KW-0479">Metal-binding</keyword>
<dbReference type="InterPro" id="IPR004036">
    <property type="entry name" value="Endonuclease-III-like_CS2"/>
</dbReference>
<dbReference type="InterPro" id="IPR000445">
    <property type="entry name" value="HhH_motif"/>
</dbReference>
<dbReference type="GO" id="GO:0006284">
    <property type="term" value="P:base-excision repair"/>
    <property type="evidence" value="ECO:0007669"/>
    <property type="project" value="InterPro"/>
</dbReference>
<evidence type="ECO:0000256" key="7">
    <source>
        <dbReference type="ARBA" id="ARBA00022723"/>
    </source>
</evidence>
<evidence type="ECO:0000256" key="13">
    <source>
        <dbReference type="ARBA" id="ARBA00023295"/>
    </source>
</evidence>
<evidence type="ECO:0000256" key="5">
    <source>
        <dbReference type="ARBA" id="ARBA00022023"/>
    </source>
</evidence>
<dbReference type="InterPro" id="IPR011257">
    <property type="entry name" value="DNA_glycosylase"/>
</dbReference>
<comment type="caution">
    <text evidence="15">The sequence shown here is derived from an EMBL/GenBank/DDBJ whole genome shotgun (WGS) entry which is preliminary data.</text>
</comment>
<evidence type="ECO:0000259" key="14">
    <source>
        <dbReference type="SMART" id="SM00478"/>
    </source>
</evidence>
<proteinExistence type="inferred from homology"/>
<dbReference type="EMBL" id="SSXH01000002">
    <property type="protein sequence ID" value="THJ76351.1"/>
    <property type="molecule type" value="Genomic_DNA"/>
</dbReference>
<evidence type="ECO:0000256" key="1">
    <source>
        <dbReference type="ARBA" id="ARBA00000843"/>
    </source>
</evidence>
<dbReference type="FunFam" id="1.10.340.30:FF:000003">
    <property type="entry name" value="A/G-specific adenine glycosylase"/>
    <property type="match status" value="1"/>
</dbReference>
<evidence type="ECO:0000256" key="11">
    <source>
        <dbReference type="ARBA" id="ARBA00023014"/>
    </source>
</evidence>
<dbReference type="GO" id="GO:0035485">
    <property type="term" value="F:adenine/guanine mispair binding"/>
    <property type="evidence" value="ECO:0007669"/>
    <property type="project" value="TreeGrafter"/>
</dbReference>
<sequence length="319" mass="33778">MAWMTTAPRTVAGPPALAAGPISVQAPAGPETLGGLVLGWFAAAAARELPWRRLGTTPWAVLVSEVMLQQTPVARVLPVWEAWLGRWPTPAALAAQPAGEAVRAWGRLGYPRRALRLHQAATAIVERHGGEIPADLDALLALPGIGTYTARAVAAFAFRQRHPVVDVNVRRLFARAVEGRADPPATVSRRDLAAVAELLPADPETAAMTSAALMELGALVCVARTPRCAACPLLHRCAWVEAGSPAGTGPARRPQGYAGTDRQVRGRLLAVLRDAEQVVGQELLDQVWDDPVQRDRALAGLIDDGLIVRVAPGVYALPA</sequence>
<dbReference type="SUPFAM" id="SSF48150">
    <property type="entry name" value="DNA-glycosylase"/>
    <property type="match status" value="1"/>
</dbReference>
<keyword evidence="6" id="KW-0004">4Fe-4S</keyword>
<dbReference type="PANTHER" id="PTHR42944">
    <property type="entry name" value="ADENINE DNA GLYCOSYLASE"/>
    <property type="match status" value="1"/>
</dbReference>
<dbReference type="CDD" id="cd00056">
    <property type="entry name" value="ENDO3c"/>
    <property type="match status" value="1"/>
</dbReference>
<keyword evidence="16" id="KW-1185">Reference proteome</keyword>
<dbReference type="GO" id="GO:0006298">
    <property type="term" value="P:mismatch repair"/>
    <property type="evidence" value="ECO:0007669"/>
    <property type="project" value="TreeGrafter"/>
</dbReference>
<organism evidence="15 16">
    <name type="scientific">Candidatus Frankia alpina</name>
    <dbReference type="NCBI Taxonomy" id="2699483"/>
    <lineage>
        <taxon>Bacteria</taxon>
        <taxon>Bacillati</taxon>
        <taxon>Actinomycetota</taxon>
        <taxon>Actinomycetes</taxon>
        <taxon>Frankiales</taxon>
        <taxon>Frankiaceae</taxon>
        <taxon>Frankia</taxon>
    </lineage>
</organism>
<keyword evidence="13" id="KW-0326">Glycosidase</keyword>
<dbReference type="InterPro" id="IPR023170">
    <property type="entry name" value="HhH_base_excis_C"/>
</dbReference>
<dbReference type="SMART" id="SM00525">
    <property type="entry name" value="FES"/>
    <property type="match status" value="1"/>
</dbReference>
<dbReference type="GO" id="GO:0032357">
    <property type="term" value="F:oxidized purine DNA binding"/>
    <property type="evidence" value="ECO:0007669"/>
    <property type="project" value="TreeGrafter"/>
</dbReference>
<evidence type="ECO:0000256" key="2">
    <source>
        <dbReference type="ARBA" id="ARBA00001966"/>
    </source>
</evidence>
<dbReference type="Gene3D" id="1.10.340.30">
    <property type="entry name" value="Hypothetical protein, domain 2"/>
    <property type="match status" value="1"/>
</dbReference>
<dbReference type="InterPro" id="IPR003651">
    <property type="entry name" value="Endonuclease3_FeS-loop_motif"/>
</dbReference>
<dbReference type="Pfam" id="PF00730">
    <property type="entry name" value="HhH-GPD"/>
    <property type="match status" value="1"/>
</dbReference>
<dbReference type="GO" id="GO:0000701">
    <property type="term" value="F:purine-specific mismatch base pair DNA N-glycosylase activity"/>
    <property type="evidence" value="ECO:0007669"/>
    <property type="project" value="UniProtKB-EC"/>
</dbReference>
<dbReference type="EC" id="3.2.2.31" evidence="4"/>
<keyword evidence="9" id="KW-0378">Hydrolase</keyword>
<evidence type="ECO:0000256" key="3">
    <source>
        <dbReference type="ARBA" id="ARBA00008343"/>
    </source>
</evidence>
<evidence type="ECO:0000256" key="10">
    <source>
        <dbReference type="ARBA" id="ARBA00023004"/>
    </source>
</evidence>
<dbReference type="InterPro" id="IPR044298">
    <property type="entry name" value="MIG/MutY"/>
</dbReference>
<evidence type="ECO:0000313" key="15">
    <source>
        <dbReference type="EMBL" id="THJ76351.1"/>
    </source>
</evidence>
<evidence type="ECO:0000256" key="8">
    <source>
        <dbReference type="ARBA" id="ARBA00022763"/>
    </source>
</evidence>
<evidence type="ECO:0000256" key="4">
    <source>
        <dbReference type="ARBA" id="ARBA00012045"/>
    </source>
</evidence>
<dbReference type="PROSITE" id="PS01155">
    <property type="entry name" value="ENDONUCLEASE_III_2"/>
    <property type="match status" value="1"/>
</dbReference>
<dbReference type="Pfam" id="PF00633">
    <property type="entry name" value="HHH"/>
    <property type="match status" value="1"/>
</dbReference>
<evidence type="ECO:0000256" key="6">
    <source>
        <dbReference type="ARBA" id="ARBA00022485"/>
    </source>
</evidence>
<keyword evidence="8" id="KW-0227">DNA damage</keyword>
<dbReference type="OrthoDB" id="9802365at2"/>
<dbReference type="RefSeq" id="WP_136446341.1">
    <property type="nucleotide sequence ID" value="NZ_SSXH01000002.1"/>
</dbReference>
<dbReference type="InterPro" id="IPR003265">
    <property type="entry name" value="HhH-GPD_domain"/>
</dbReference>
<dbReference type="GO" id="GO:0046872">
    <property type="term" value="F:metal ion binding"/>
    <property type="evidence" value="ECO:0007669"/>
    <property type="project" value="UniProtKB-KW"/>
</dbReference>
<dbReference type="AlphaFoldDB" id="A0A4S5EUX3"/>
<name>A0A4S5EUX3_9ACTN</name>
<protein>
    <recommendedName>
        <fullName evidence="5">Adenine DNA glycosylase</fullName>
        <ecNumber evidence="4">3.2.2.31</ecNumber>
    </recommendedName>
</protein>
<gene>
    <name evidence="15" type="ORF">E7Y31_00220</name>
</gene>
<dbReference type="SMART" id="SM00478">
    <property type="entry name" value="ENDO3c"/>
    <property type="match status" value="1"/>
</dbReference>
<dbReference type="GO" id="GO:0051539">
    <property type="term" value="F:4 iron, 4 sulfur cluster binding"/>
    <property type="evidence" value="ECO:0007669"/>
    <property type="project" value="UniProtKB-KW"/>
</dbReference>
<dbReference type="PANTHER" id="PTHR42944:SF1">
    <property type="entry name" value="ADENINE DNA GLYCOSYLASE"/>
    <property type="match status" value="1"/>
</dbReference>
<reference evidence="15 16" key="1">
    <citation type="submission" date="2019-04" db="EMBL/GenBank/DDBJ databases">
        <title>Draft genome sequences for three unisolated Alnus-infective Frankia Sp+ strains, AgTrS, AiOr and AvVan, the first sequenced Frankia strains able to sporulate in-planta.</title>
        <authorList>
            <person name="Bethencourt L."/>
            <person name="Vautrin F."/>
            <person name="Taib N."/>
            <person name="Dubost A."/>
            <person name="Castro-Garcia L."/>
            <person name="Imbaud O."/>
            <person name="Abrouk D."/>
            <person name="Fournier P."/>
            <person name="Briolay J."/>
            <person name="Nguyen A."/>
            <person name="Normand P."/>
            <person name="Fernandez M.P."/>
            <person name="Brochier-Armanet C."/>
            <person name="Herrera-Belaroussi A."/>
        </authorList>
    </citation>
    <scope>NUCLEOTIDE SEQUENCE [LARGE SCALE GENOMIC DNA]</scope>
    <source>
        <strain evidence="15 16">AvVan</strain>
    </source>
</reference>
<evidence type="ECO:0000313" key="16">
    <source>
        <dbReference type="Proteomes" id="UP000305282"/>
    </source>
</evidence>
<comment type="catalytic activity">
    <reaction evidence="1">
        <text>Hydrolyzes free adenine bases from 7,8-dihydro-8-oxoguanine:adenine mismatched double-stranded DNA, leaving an apurinic site.</text>
        <dbReference type="EC" id="3.2.2.31"/>
    </reaction>
</comment>
<dbReference type="GO" id="GO:0034039">
    <property type="term" value="F:8-oxo-7,8-dihydroguanine DNA N-glycosylase activity"/>
    <property type="evidence" value="ECO:0007669"/>
    <property type="project" value="TreeGrafter"/>
</dbReference>
<accession>A0A4S5EUX3</accession>
<keyword evidence="12" id="KW-0234">DNA repair</keyword>
<evidence type="ECO:0000256" key="9">
    <source>
        <dbReference type="ARBA" id="ARBA00022801"/>
    </source>
</evidence>
<comment type="similarity">
    <text evidence="3">Belongs to the Nth/MutY family.</text>
</comment>
<evidence type="ECO:0000256" key="12">
    <source>
        <dbReference type="ARBA" id="ARBA00023204"/>
    </source>
</evidence>